<dbReference type="GeneID" id="85449434"/>
<evidence type="ECO:0000313" key="2">
    <source>
        <dbReference type="Proteomes" id="UP001230504"/>
    </source>
</evidence>
<keyword evidence="2" id="KW-1185">Reference proteome</keyword>
<dbReference type="Proteomes" id="UP001230504">
    <property type="component" value="Unassembled WGS sequence"/>
</dbReference>
<sequence>MANRSEQPRGSFVVGERTAPLHRRWPQAAFRSALRYPRIVTTQPSRGLFVACGQERRKWPDALVWAVSGLLAPLSCPAILCTPICAPEDHREVCCLLLKMLQQVRDIDLLFVAAPGVSEPRSLAGGRVNSHMGFGFDIVWRGLRQLQKISGIVLAWVNVACTSRVRHIATKGPDLPRCFGIISVKKTMRTTLGDVCDWAVLCKADLM</sequence>
<dbReference type="AlphaFoldDB" id="A0AAD8Q4H8"/>
<comment type="caution">
    <text evidence="1">The sequence shown here is derived from an EMBL/GenBank/DDBJ whole genome shotgun (WGS) entry which is preliminary data.</text>
</comment>
<protein>
    <submittedName>
        <fullName evidence="1">Uncharacterized protein</fullName>
    </submittedName>
</protein>
<gene>
    <name evidence="1" type="ORF">LY79DRAFT_89123</name>
</gene>
<name>A0AAD8Q4H8_9PEZI</name>
<organism evidence="1 2">
    <name type="scientific">Colletotrichum navitas</name>
    <dbReference type="NCBI Taxonomy" id="681940"/>
    <lineage>
        <taxon>Eukaryota</taxon>
        <taxon>Fungi</taxon>
        <taxon>Dikarya</taxon>
        <taxon>Ascomycota</taxon>
        <taxon>Pezizomycotina</taxon>
        <taxon>Sordariomycetes</taxon>
        <taxon>Hypocreomycetidae</taxon>
        <taxon>Glomerellales</taxon>
        <taxon>Glomerellaceae</taxon>
        <taxon>Colletotrichum</taxon>
        <taxon>Colletotrichum graminicola species complex</taxon>
    </lineage>
</organism>
<reference evidence="1" key="1">
    <citation type="submission" date="2021-06" db="EMBL/GenBank/DDBJ databases">
        <title>Comparative genomics, transcriptomics and evolutionary studies reveal genomic signatures of adaptation to plant cell wall in hemibiotrophic fungi.</title>
        <authorList>
            <consortium name="DOE Joint Genome Institute"/>
            <person name="Baroncelli R."/>
            <person name="Diaz J.F."/>
            <person name="Benocci T."/>
            <person name="Peng M."/>
            <person name="Battaglia E."/>
            <person name="Haridas S."/>
            <person name="Andreopoulos W."/>
            <person name="Labutti K."/>
            <person name="Pangilinan J."/>
            <person name="Floch G.L."/>
            <person name="Makela M.R."/>
            <person name="Henrissat B."/>
            <person name="Grigoriev I.V."/>
            <person name="Crouch J.A."/>
            <person name="De Vries R.P."/>
            <person name="Sukno S.A."/>
            <person name="Thon M.R."/>
        </authorList>
    </citation>
    <scope>NUCLEOTIDE SEQUENCE</scope>
    <source>
        <strain evidence="1">CBS 125086</strain>
    </source>
</reference>
<dbReference type="RefSeq" id="XP_060416694.1">
    <property type="nucleotide sequence ID" value="XM_060565194.1"/>
</dbReference>
<dbReference type="EMBL" id="JAHLJV010000014">
    <property type="protein sequence ID" value="KAK1595717.1"/>
    <property type="molecule type" value="Genomic_DNA"/>
</dbReference>
<accession>A0AAD8Q4H8</accession>
<proteinExistence type="predicted"/>
<evidence type="ECO:0000313" key="1">
    <source>
        <dbReference type="EMBL" id="KAK1595717.1"/>
    </source>
</evidence>